<dbReference type="InterPro" id="IPR000182">
    <property type="entry name" value="GNAT_dom"/>
</dbReference>
<evidence type="ECO:0000313" key="4">
    <source>
        <dbReference type="EMBL" id="AAK79436.1"/>
    </source>
</evidence>
<dbReference type="eggNOG" id="COG0456">
    <property type="taxonomic scope" value="Bacteria"/>
</dbReference>
<reference evidence="4 5" key="1">
    <citation type="journal article" date="2001" name="J. Bacteriol.">
        <title>Genome sequence and comparative analysis of the solvent-producing bacterium Clostridium acetobutylicum.</title>
        <authorList>
            <person name="Nolling J."/>
            <person name="Breton G."/>
            <person name="Omelchenko M.V."/>
            <person name="Makarova K.S."/>
            <person name="Zeng Q."/>
            <person name="Gibson R."/>
            <person name="Lee H.M."/>
            <person name="Dubois J."/>
            <person name="Qiu D."/>
            <person name="Hitti J."/>
            <person name="Wolf Y.I."/>
            <person name="Tatusov R.L."/>
            <person name="Sabathe F."/>
            <person name="Doucette-Stamm L."/>
            <person name="Soucaille P."/>
            <person name="Daly M.J."/>
            <person name="Bennett G.N."/>
            <person name="Koonin E.V."/>
            <person name="Smith D.R."/>
        </authorList>
    </citation>
    <scope>NUCLEOTIDE SEQUENCE [LARGE SCALE GENOMIC DNA]</scope>
    <source>
        <strain evidence="5">ATCC 824 / DSM 792 / JCM 1419 / LMG 5710 / VKM B-1787</strain>
    </source>
</reference>
<dbReference type="HOGENOM" id="CLU_013985_21_2_9"/>
<gene>
    <name evidence="4" type="ordered locus">CA_C1468</name>
</gene>
<dbReference type="PANTHER" id="PTHR43800">
    <property type="entry name" value="PEPTIDYL-LYSINE N-ACETYLTRANSFERASE YJAB"/>
    <property type="match status" value="1"/>
</dbReference>
<dbReference type="InterPro" id="IPR016181">
    <property type="entry name" value="Acyl_CoA_acyltransferase"/>
</dbReference>
<dbReference type="SUPFAM" id="SSF55729">
    <property type="entry name" value="Acyl-CoA N-acyltransferases (Nat)"/>
    <property type="match status" value="1"/>
</dbReference>
<name>Q97J18_CLOAB</name>
<dbReference type="PROSITE" id="PS51186">
    <property type="entry name" value="GNAT"/>
    <property type="match status" value="1"/>
</dbReference>
<dbReference type="RefSeq" id="WP_010964777.1">
    <property type="nucleotide sequence ID" value="NC_003030.1"/>
</dbReference>
<sequence length="142" mass="16649">MIKELKDSQIKRIMDIWLETNITAHSFIDKDYWVKNYDVVKNQYIPISQTFICEEDEQIKGFISVIDNSFIGALFVSEEYQRQGIGKKLIDYCKSLYSSLELCAYVENIAAVNFYEHCGFRVLGKQINDDSGFVECRMKWTK</sequence>
<dbReference type="STRING" id="272562.CA_C1468"/>
<keyword evidence="2" id="KW-0012">Acyltransferase</keyword>
<dbReference type="GeneID" id="44997971"/>
<accession>Q97J18</accession>
<keyword evidence="1" id="KW-0808">Transferase</keyword>
<dbReference type="GO" id="GO:0016747">
    <property type="term" value="F:acyltransferase activity, transferring groups other than amino-acyl groups"/>
    <property type="evidence" value="ECO:0007669"/>
    <property type="project" value="InterPro"/>
</dbReference>
<dbReference type="KEGG" id="cac:CA_C1468"/>
<evidence type="ECO:0000313" key="5">
    <source>
        <dbReference type="Proteomes" id="UP000000814"/>
    </source>
</evidence>
<dbReference type="Gene3D" id="3.40.630.30">
    <property type="match status" value="1"/>
</dbReference>
<protein>
    <submittedName>
        <fullName evidence="4">Predicted acetyltransferase</fullName>
    </submittedName>
</protein>
<dbReference type="CDD" id="cd04301">
    <property type="entry name" value="NAT_SF"/>
    <property type="match status" value="1"/>
</dbReference>
<feature type="domain" description="N-acetyltransferase" evidence="3">
    <location>
        <begin position="1"/>
        <end position="142"/>
    </location>
</feature>
<organism evidence="4 5">
    <name type="scientific">Clostridium acetobutylicum (strain ATCC 824 / DSM 792 / JCM 1419 / IAM 19013 / LMG 5710 / NBRC 13948 / NRRL B-527 / VKM B-1787 / 2291 / W)</name>
    <dbReference type="NCBI Taxonomy" id="272562"/>
    <lineage>
        <taxon>Bacteria</taxon>
        <taxon>Bacillati</taxon>
        <taxon>Bacillota</taxon>
        <taxon>Clostridia</taxon>
        <taxon>Eubacteriales</taxon>
        <taxon>Clostridiaceae</taxon>
        <taxon>Clostridium</taxon>
    </lineage>
</organism>
<dbReference type="PANTHER" id="PTHR43800:SF1">
    <property type="entry name" value="PEPTIDYL-LYSINE N-ACETYLTRANSFERASE YJAB"/>
    <property type="match status" value="1"/>
</dbReference>
<dbReference type="EMBL" id="AE001437">
    <property type="protein sequence ID" value="AAK79436.1"/>
    <property type="molecule type" value="Genomic_DNA"/>
</dbReference>
<dbReference type="AlphaFoldDB" id="Q97J18"/>
<proteinExistence type="predicted"/>
<dbReference type="PATRIC" id="fig|272562.8.peg.1671"/>
<dbReference type="NCBIfam" id="NF007853">
    <property type="entry name" value="PRK10562.1"/>
    <property type="match status" value="1"/>
</dbReference>
<dbReference type="PIR" id="A97081">
    <property type="entry name" value="A97081"/>
</dbReference>
<keyword evidence="5" id="KW-1185">Reference proteome</keyword>
<dbReference type="OrthoDB" id="88131at2"/>
<evidence type="ECO:0000259" key="3">
    <source>
        <dbReference type="PROSITE" id="PS51186"/>
    </source>
</evidence>
<dbReference type="Proteomes" id="UP000000814">
    <property type="component" value="Chromosome"/>
</dbReference>
<evidence type="ECO:0000256" key="2">
    <source>
        <dbReference type="ARBA" id="ARBA00023315"/>
    </source>
</evidence>
<evidence type="ECO:0000256" key="1">
    <source>
        <dbReference type="ARBA" id="ARBA00022679"/>
    </source>
</evidence>
<dbReference type="Pfam" id="PF13673">
    <property type="entry name" value="Acetyltransf_10"/>
    <property type="match status" value="1"/>
</dbReference>